<reference evidence="5" key="1">
    <citation type="submission" date="2015-07" db="EMBL/GenBank/DDBJ databases">
        <title>Adaptation to a free-living lifestyle via gene acquisitions in the diplomonad Trepomonas sp. PC1.</title>
        <authorList>
            <person name="Xu F."/>
            <person name="Jerlstrom-Hultqvist J."/>
            <person name="Kolisko M."/>
            <person name="Simpson A.G.B."/>
            <person name="Roger A.J."/>
            <person name="Svard S.G."/>
            <person name="Andersson J.O."/>
        </authorList>
    </citation>
    <scope>NUCLEOTIDE SEQUENCE</scope>
    <source>
        <strain evidence="5">PC1</strain>
    </source>
</reference>
<evidence type="ECO:0000256" key="4">
    <source>
        <dbReference type="RuleBase" id="RU003330"/>
    </source>
</evidence>
<sequence>AKFHAIIIGPPGSGKGTQSDVLATKCKFHHISTGDLIRDQIRQQTEIGQQIKELTESGKLVPDRIICKMLVDFIQTLPKDENFLIDGFPRTAAQAIFLLEHIKITHAIELVGDEEKITERLSGRVFDPITKITYHLINKPPPEDIKQRCIQRKDDTIDVIKQRFKLYKQSLDEIEHVCKHAKKVEITNKSIEQIA</sequence>
<dbReference type="HAMAP" id="MF_00235">
    <property type="entry name" value="Adenylate_kinase_Adk"/>
    <property type="match status" value="1"/>
</dbReference>
<dbReference type="PRINTS" id="PR00094">
    <property type="entry name" value="ADENYLTKNASE"/>
</dbReference>
<gene>
    <name evidence="5" type="ORF">TPC1_13318</name>
</gene>
<feature type="non-terminal residue" evidence="5">
    <location>
        <position position="195"/>
    </location>
</feature>
<dbReference type="NCBIfam" id="TIGR01351">
    <property type="entry name" value="adk"/>
    <property type="match status" value="1"/>
</dbReference>
<dbReference type="InterPro" id="IPR000850">
    <property type="entry name" value="Adenylat/UMP-CMP_kin"/>
</dbReference>
<dbReference type="InterPro" id="IPR006259">
    <property type="entry name" value="Adenyl_kin_sub"/>
</dbReference>
<comment type="similarity">
    <text evidence="4">Belongs to the adenylate kinase family.</text>
</comment>
<name>A0A146KFD9_9EUKA</name>
<dbReference type="AlphaFoldDB" id="A0A146KFD9"/>
<dbReference type="Pfam" id="PF00406">
    <property type="entry name" value="ADK"/>
    <property type="match status" value="1"/>
</dbReference>
<dbReference type="PROSITE" id="PS00113">
    <property type="entry name" value="ADENYLATE_KINASE"/>
    <property type="match status" value="1"/>
</dbReference>
<protein>
    <submittedName>
        <fullName evidence="5">Adenylate kinase 4 (CMP-UMP kinase)</fullName>
    </submittedName>
</protein>
<keyword evidence="2" id="KW-0547">Nucleotide-binding</keyword>
<evidence type="ECO:0000256" key="3">
    <source>
        <dbReference type="ARBA" id="ARBA00022777"/>
    </source>
</evidence>
<dbReference type="InterPro" id="IPR033690">
    <property type="entry name" value="Adenylat_kinase_CS"/>
</dbReference>
<dbReference type="CDD" id="cd01428">
    <property type="entry name" value="ADK"/>
    <property type="match status" value="1"/>
</dbReference>
<keyword evidence="1 4" id="KW-0808">Transferase</keyword>
<dbReference type="GO" id="GO:0005524">
    <property type="term" value="F:ATP binding"/>
    <property type="evidence" value="ECO:0007669"/>
    <property type="project" value="InterPro"/>
</dbReference>
<evidence type="ECO:0000313" key="5">
    <source>
        <dbReference type="EMBL" id="JAP94141.1"/>
    </source>
</evidence>
<evidence type="ECO:0000256" key="2">
    <source>
        <dbReference type="ARBA" id="ARBA00022741"/>
    </source>
</evidence>
<accession>A0A146KFD9</accession>
<dbReference type="SUPFAM" id="SSF52540">
    <property type="entry name" value="P-loop containing nucleoside triphosphate hydrolases"/>
    <property type="match status" value="1"/>
</dbReference>
<keyword evidence="3 4" id="KW-0418">Kinase</keyword>
<organism evidence="5">
    <name type="scientific">Trepomonas sp. PC1</name>
    <dbReference type="NCBI Taxonomy" id="1076344"/>
    <lineage>
        <taxon>Eukaryota</taxon>
        <taxon>Metamonada</taxon>
        <taxon>Diplomonadida</taxon>
        <taxon>Hexamitidae</taxon>
        <taxon>Hexamitinae</taxon>
        <taxon>Trepomonas</taxon>
    </lineage>
</organism>
<evidence type="ECO:0000256" key="1">
    <source>
        <dbReference type="ARBA" id="ARBA00022679"/>
    </source>
</evidence>
<dbReference type="GO" id="GO:0004017">
    <property type="term" value="F:AMP kinase activity"/>
    <property type="evidence" value="ECO:0007669"/>
    <property type="project" value="InterPro"/>
</dbReference>
<dbReference type="Gene3D" id="3.40.50.300">
    <property type="entry name" value="P-loop containing nucleotide triphosphate hydrolases"/>
    <property type="match status" value="1"/>
</dbReference>
<dbReference type="EMBL" id="GDID01002465">
    <property type="protein sequence ID" value="JAP94141.1"/>
    <property type="molecule type" value="Transcribed_RNA"/>
</dbReference>
<dbReference type="InterPro" id="IPR027417">
    <property type="entry name" value="P-loop_NTPase"/>
</dbReference>
<dbReference type="PANTHER" id="PTHR23359">
    <property type="entry name" value="NUCLEOTIDE KINASE"/>
    <property type="match status" value="1"/>
</dbReference>
<feature type="non-terminal residue" evidence="5">
    <location>
        <position position="1"/>
    </location>
</feature>
<proteinExistence type="inferred from homology"/>